<dbReference type="GO" id="GO:0004497">
    <property type="term" value="F:monooxygenase activity"/>
    <property type="evidence" value="ECO:0007669"/>
    <property type="project" value="UniProtKB-KW"/>
</dbReference>
<evidence type="ECO:0000313" key="12">
    <source>
        <dbReference type="EMBL" id="CAK7326409.1"/>
    </source>
</evidence>
<dbReference type="InterPro" id="IPR050665">
    <property type="entry name" value="Cytochrome_P450_Monooxygen"/>
</dbReference>
<organism evidence="12 13">
    <name type="scientific">Dovyalis caffra</name>
    <dbReference type="NCBI Taxonomy" id="77055"/>
    <lineage>
        <taxon>Eukaryota</taxon>
        <taxon>Viridiplantae</taxon>
        <taxon>Streptophyta</taxon>
        <taxon>Embryophyta</taxon>
        <taxon>Tracheophyta</taxon>
        <taxon>Spermatophyta</taxon>
        <taxon>Magnoliopsida</taxon>
        <taxon>eudicotyledons</taxon>
        <taxon>Gunneridae</taxon>
        <taxon>Pentapetalae</taxon>
        <taxon>rosids</taxon>
        <taxon>fabids</taxon>
        <taxon>Malpighiales</taxon>
        <taxon>Salicaceae</taxon>
        <taxon>Flacourtieae</taxon>
        <taxon>Dovyalis</taxon>
    </lineage>
</organism>
<keyword evidence="6" id="KW-1133">Transmembrane helix</keyword>
<keyword evidence="10" id="KW-0472">Membrane</keyword>
<evidence type="ECO:0000313" key="13">
    <source>
        <dbReference type="Proteomes" id="UP001314170"/>
    </source>
</evidence>
<dbReference type="Pfam" id="PF00067">
    <property type="entry name" value="p450"/>
    <property type="match status" value="1"/>
</dbReference>
<keyword evidence="13" id="KW-1185">Reference proteome</keyword>
<keyword evidence="9 11" id="KW-0503">Monooxygenase</keyword>
<evidence type="ECO:0000256" key="11">
    <source>
        <dbReference type="RuleBase" id="RU000461"/>
    </source>
</evidence>
<keyword evidence="5 11" id="KW-0479">Metal-binding</keyword>
<evidence type="ECO:0008006" key="14">
    <source>
        <dbReference type="Google" id="ProtNLM"/>
    </source>
</evidence>
<keyword evidence="8 11" id="KW-0408">Iron</keyword>
<comment type="similarity">
    <text evidence="2 11">Belongs to the cytochrome P450 family.</text>
</comment>
<reference evidence="12 13" key="1">
    <citation type="submission" date="2024-01" db="EMBL/GenBank/DDBJ databases">
        <authorList>
            <person name="Waweru B."/>
        </authorList>
    </citation>
    <scope>NUCLEOTIDE SEQUENCE [LARGE SCALE GENOMIC DNA]</scope>
</reference>
<dbReference type="GO" id="GO:0005506">
    <property type="term" value="F:iron ion binding"/>
    <property type="evidence" value="ECO:0007669"/>
    <property type="project" value="InterPro"/>
</dbReference>
<evidence type="ECO:0000256" key="8">
    <source>
        <dbReference type="ARBA" id="ARBA00023004"/>
    </source>
</evidence>
<accession>A0AAV1R1Z7</accession>
<evidence type="ECO:0000256" key="6">
    <source>
        <dbReference type="ARBA" id="ARBA00022989"/>
    </source>
</evidence>
<dbReference type="InterPro" id="IPR017972">
    <property type="entry name" value="Cyt_P450_CS"/>
</dbReference>
<dbReference type="PANTHER" id="PTHR24282:SF233">
    <property type="entry name" value="CYTOCHROME P450"/>
    <property type="match status" value="1"/>
</dbReference>
<evidence type="ECO:0000256" key="4">
    <source>
        <dbReference type="ARBA" id="ARBA00022692"/>
    </source>
</evidence>
<keyword evidence="3 11" id="KW-0349">Heme</keyword>
<dbReference type="GO" id="GO:0020037">
    <property type="term" value="F:heme binding"/>
    <property type="evidence" value="ECO:0007669"/>
    <property type="project" value="InterPro"/>
</dbReference>
<dbReference type="PANTHER" id="PTHR24282">
    <property type="entry name" value="CYTOCHROME P450 FAMILY MEMBER"/>
    <property type="match status" value="1"/>
</dbReference>
<dbReference type="GO" id="GO:0016705">
    <property type="term" value="F:oxidoreductase activity, acting on paired donors, with incorporation or reduction of molecular oxygen"/>
    <property type="evidence" value="ECO:0007669"/>
    <property type="project" value="InterPro"/>
</dbReference>
<dbReference type="PROSITE" id="PS00086">
    <property type="entry name" value="CYTOCHROME_P450"/>
    <property type="match status" value="1"/>
</dbReference>
<dbReference type="InterPro" id="IPR001128">
    <property type="entry name" value="Cyt_P450"/>
</dbReference>
<evidence type="ECO:0000256" key="2">
    <source>
        <dbReference type="ARBA" id="ARBA00010617"/>
    </source>
</evidence>
<dbReference type="Gene3D" id="1.10.630.10">
    <property type="entry name" value="Cytochrome P450"/>
    <property type="match status" value="1"/>
</dbReference>
<dbReference type="InterPro" id="IPR036396">
    <property type="entry name" value="Cyt_P450_sf"/>
</dbReference>
<evidence type="ECO:0000256" key="7">
    <source>
        <dbReference type="ARBA" id="ARBA00023002"/>
    </source>
</evidence>
<gene>
    <name evidence="12" type="ORF">DCAF_LOCUS4109</name>
</gene>
<keyword evidence="7 11" id="KW-0560">Oxidoreductase</keyword>
<dbReference type="EMBL" id="CAWUPB010000851">
    <property type="protein sequence ID" value="CAK7326409.1"/>
    <property type="molecule type" value="Genomic_DNA"/>
</dbReference>
<protein>
    <recommendedName>
        <fullName evidence="14">Cytochrome P450</fullName>
    </recommendedName>
</protein>
<dbReference type="AlphaFoldDB" id="A0AAV1R1Z7"/>
<comment type="caution">
    <text evidence="12">The sequence shown here is derived from an EMBL/GenBank/DDBJ whole genome shotgun (WGS) entry which is preliminary data.</text>
</comment>
<dbReference type="SUPFAM" id="SSF48264">
    <property type="entry name" value="Cytochrome P450"/>
    <property type="match status" value="1"/>
</dbReference>
<evidence type="ECO:0000256" key="9">
    <source>
        <dbReference type="ARBA" id="ARBA00023033"/>
    </source>
</evidence>
<dbReference type="Proteomes" id="UP001314170">
    <property type="component" value="Unassembled WGS sequence"/>
</dbReference>
<proteinExistence type="inferred from homology"/>
<keyword evidence="4" id="KW-0812">Transmembrane</keyword>
<sequence length="263" mass="29874">MIVLLVEFSNHLAIICLQIGAGTNFIYWHGPRAQLVVTDPRMVKEILNSREETYSRGGFQKYNNKLLGDGHIQRKFFKRNDDIESDKLQQGIRGTIINMGKKRERELMAAKLEGYGNDFLGSLVKYCNDPDKIRLRNLLLEFFCEALTGWHMKLLELFCEALLVRIALIGKEKQEKRFINYLVNKIQADGIAKLKILSLITNESLRPERFAEGAAKATDNTISAFFPFGLGPTTCAGLNFAITEEKIALSMILQHDRFSLSPT</sequence>
<evidence type="ECO:0000256" key="5">
    <source>
        <dbReference type="ARBA" id="ARBA00022723"/>
    </source>
</evidence>
<evidence type="ECO:0000256" key="1">
    <source>
        <dbReference type="ARBA" id="ARBA00004167"/>
    </source>
</evidence>
<evidence type="ECO:0000256" key="3">
    <source>
        <dbReference type="ARBA" id="ARBA00022617"/>
    </source>
</evidence>
<name>A0AAV1R1Z7_9ROSI</name>
<comment type="subcellular location">
    <subcellularLocation>
        <location evidence="1">Membrane</location>
        <topology evidence="1">Single-pass membrane protein</topology>
    </subcellularLocation>
</comment>
<evidence type="ECO:0000256" key="10">
    <source>
        <dbReference type="ARBA" id="ARBA00023136"/>
    </source>
</evidence>
<dbReference type="GO" id="GO:0016020">
    <property type="term" value="C:membrane"/>
    <property type="evidence" value="ECO:0007669"/>
    <property type="project" value="UniProtKB-SubCell"/>
</dbReference>